<dbReference type="AlphaFoldDB" id="A0A845QDK6"/>
<name>A0A845QDK6_9HYPH</name>
<feature type="region of interest" description="Disordered" evidence="1">
    <location>
        <begin position="132"/>
        <end position="155"/>
    </location>
</feature>
<evidence type="ECO:0000313" key="3">
    <source>
        <dbReference type="Proteomes" id="UP000470384"/>
    </source>
</evidence>
<dbReference type="OrthoDB" id="8444430at2"/>
<gene>
    <name evidence="2" type="ORF">GTQ45_11000</name>
</gene>
<dbReference type="EMBL" id="WXYQ01000007">
    <property type="protein sequence ID" value="NBG96260.1"/>
    <property type="molecule type" value="Genomic_DNA"/>
</dbReference>
<evidence type="ECO:0000313" key="2">
    <source>
        <dbReference type="EMBL" id="NBG96260.1"/>
    </source>
</evidence>
<reference evidence="2 3" key="1">
    <citation type="journal article" date="2016" name="Int. J. Syst. Evol. Microbiol.">
        <title>Pyruvatibacter mobilis gen. nov., sp. nov., a marine bacterium from the culture broth of Picochlorum sp. 122.</title>
        <authorList>
            <person name="Wang G."/>
            <person name="Tang M."/>
            <person name="Wu H."/>
            <person name="Dai S."/>
            <person name="Li T."/>
            <person name="Chen C."/>
            <person name="He H."/>
            <person name="Fan J."/>
            <person name="Xiang W."/>
            <person name="Li X."/>
        </authorList>
    </citation>
    <scope>NUCLEOTIDE SEQUENCE [LARGE SCALE GENOMIC DNA]</scope>
    <source>
        <strain evidence="2 3">GYP-11</strain>
    </source>
</reference>
<feature type="compositionally biased region" description="Basic and acidic residues" evidence="1">
    <location>
        <begin position="143"/>
        <end position="155"/>
    </location>
</feature>
<dbReference type="GeneID" id="300655410"/>
<proteinExistence type="predicted"/>
<organism evidence="2 3">
    <name type="scientific">Pyruvatibacter mobilis</name>
    <dbReference type="NCBI Taxonomy" id="1712261"/>
    <lineage>
        <taxon>Bacteria</taxon>
        <taxon>Pseudomonadati</taxon>
        <taxon>Pseudomonadota</taxon>
        <taxon>Alphaproteobacteria</taxon>
        <taxon>Hyphomicrobiales</taxon>
        <taxon>Parvibaculaceae</taxon>
        <taxon>Pyruvatibacter</taxon>
    </lineage>
</organism>
<dbReference type="Proteomes" id="UP000470384">
    <property type="component" value="Unassembled WGS sequence"/>
</dbReference>
<comment type="caution">
    <text evidence="2">The sequence shown here is derived from an EMBL/GenBank/DDBJ whole genome shotgun (WGS) entry which is preliminary data.</text>
</comment>
<evidence type="ECO:0000256" key="1">
    <source>
        <dbReference type="SAM" id="MobiDB-lite"/>
    </source>
</evidence>
<dbReference type="RefSeq" id="WP_160588341.1">
    <property type="nucleotide sequence ID" value="NZ_BMHN01000001.1"/>
</dbReference>
<accession>A0A845QDK6</accession>
<sequence>MRDEALIHFHYGRKISAGLHIAEDGGSAPALIEMAAPYLDPRDPGRSAVGFCAAHPQSVADITAAPPKGWENWTFQQWDDWFGRINGVFLVDLKALRVTQWPMYRVSAAHVPCDLSGMPGRLVPIEELVANDPGPRGPGVKALLDETRPGDRRGN</sequence>
<protein>
    <submittedName>
        <fullName evidence="2">Uncharacterized protein</fullName>
    </submittedName>
</protein>
<keyword evidence="3" id="KW-1185">Reference proteome</keyword>